<dbReference type="InterPro" id="IPR000835">
    <property type="entry name" value="HTH_MarR-typ"/>
</dbReference>
<dbReference type="AlphaFoldDB" id="A0A9E5JKF5"/>
<gene>
    <name evidence="2" type="ORF">FK219_002295</name>
</gene>
<accession>A0A9E5JKF5</accession>
<dbReference type="EMBL" id="VIKT02000003">
    <property type="protein sequence ID" value="NHF62078.1"/>
    <property type="molecule type" value="Genomic_DNA"/>
</dbReference>
<dbReference type="InterPro" id="IPR036388">
    <property type="entry name" value="WH-like_DNA-bd_sf"/>
</dbReference>
<dbReference type="SUPFAM" id="SSF46785">
    <property type="entry name" value="Winged helix' DNA-binding domain"/>
    <property type="match status" value="1"/>
</dbReference>
<proteinExistence type="predicted"/>
<keyword evidence="3" id="KW-1185">Reference proteome</keyword>
<name>A0A9E5JKF5_9MICO</name>
<organism evidence="2 3">
    <name type="scientific">Microcella pacifica</name>
    <dbReference type="NCBI Taxonomy" id="2591847"/>
    <lineage>
        <taxon>Bacteria</taxon>
        <taxon>Bacillati</taxon>
        <taxon>Actinomycetota</taxon>
        <taxon>Actinomycetes</taxon>
        <taxon>Micrococcales</taxon>
        <taxon>Microbacteriaceae</taxon>
        <taxon>Microcella</taxon>
    </lineage>
</organism>
<evidence type="ECO:0000313" key="2">
    <source>
        <dbReference type="EMBL" id="NHF62078.1"/>
    </source>
</evidence>
<reference evidence="2 3" key="2">
    <citation type="submission" date="2020-03" db="EMBL/GenBank/DDBJ databases">
        <title>Chryseoglobus sp. isolated from a deep-sea seamount.</title>
        <authorList>
            <person name="Zhang D.-C."/>
        </authorList>
    </citation>
    <scope>NUCLEOTIDE SEQUENCE [LARGE SCALE GENOMIC DNA]</scope>
    <source>
        <strain evidence="2 3">KN1116</strain>
    </source>
</reference>
<feature type="domain" description="HTH marR-type" evidence="1">
    <location>
        <begin position="44"/>
        <end position="93"/>
    </location>
</feature>
<dbReference type="InterPro" id="IPR036390">
    <property type="entry name" value="WH_DNA-bd_sf"/>
</dbReference>
<reference evidence="2 3" key="1">
    <citation type="submission" date="2019-06" db="EMBL/GenBank/DDBJ databases">
        <authorList>
            <person name="De-Chao Zhang Q."/>
        </authorList>
    </citation>
    <scope>NUCLEOTIDE SEQUENCE [LARGE SCALE GENOMIC DNA]</scope>
    <source>
        <strain evidence="2 3">KN1116</strain>
    </source>
</reference>
<dbReference type="CDD" id="cd00090">
    <property type="entry name" value="HTH_ARSR"/>
    <property type="match status" value="1"/>
</dbReference>
<dbReference type="OrthoDB" id="371140at2"/>
<dbReference type="Pfam" id="PF12802">
    <property type="entry name" value="MarR_2"/>
    <property type="match status" value="1"/>
</dbReference>
<dbReference type="Gene3D" id="1.10.10.10">
    <property type="entry name" value="Winged helix-like DNA-binding domain superfamily/Winged helix DNA-binding domain"/>
    <property type="match status" value="1"/>
</dbReference>
<protein>
    <submittedName>
        <fullName evidence="2">Rrf2 family transcriptional regulator</fullName>
    </submittedName>
</protein>
<evidence type="ECO:0000259" key="1">
    <source>
        <dbReference type="Pfam" id="PF12802"/>
    </source>
</evidence>
<dbReference type="InterPro" id="IPR011991">
    <property type="entry name" value="ArsR-like_HTH"/>
</dbReference>
<comment type="caution">
    <text evidence="2">The sequence shown here is derived from an EMBL/GenBank/DDBJ whole genome shotgun (WGS) entry which is preliminary data.</text>
</comment>
<sequence length="129" mass="14735">MHLLARITIHDLSFVYYATRILVLSGERSGSYSVPVAEWTFLTNHTHVLVCLADDPELRMRDIAERVGITERGTQRIVAELVDAGYLVKTREGRRNRYSLVDNVPLRHPLERTHTIGELLRAVGENAER</sequence>
<dbReference type="Proteomes" id="UP000818266">
    <property type="component" value="Unassembled WGS sequence"/>
</dbReference>
<evidence type="ECO:0000313" key="3">
    <source>
        <dbReference type="Proteomes" id="UP000818266"/>
    </source>
</evidence>